<name>A0A1F6AG04_9BACT</name>
<dbReference type="Proteomes" id="UP000178759">
    <property type="component" value="Unassembled WGS sequence"/>
</dbReference>
<organism evidence="1 2">
    <name type="scientific">Candidatus Gottesmanbacteria bacterium RIFCSPLOWO2_01_FULL_43_11b</name>
    <dbReference type="NCBI Taxonomy" id="1798392"/>
    <lineage>
        <taxon>Bacteria</taxon>
        <taxon>Candidatus Gottesmaniibacteriota</taxon>
    </lineage>
</organism>
<evidence type="ECO:0008006" key="3">
    <source>
        <dbReference type="Google" id="ProtNLM"/>
    </source>
</evidence>
<proteinExistence type="predicted"/>
<dbReference type="STRING" id="1798392.A3A79_00525"/>
<dbReference type="EMBL" id="MFJV01000001">
    <property type="protein sequence ID" value="OGG23679.1"/>
    <property type="molecule type" value="Genomic_DNA"/>
</dbReference>
<protein>
    <recommendedName>
        <fullName evidence="3">Type 4 fimbrial biogenesis protein PilX N-terminal domain-containing protein</fullName>
    </recommendedName>
</protein>
<sequence length="274" mass="29000">MKRQSGQIVLITLLVLAVGVTVALSVIGRTTIDTSISGQVEESARAFSAAEAGIEEALRSGQGTAGAQVLTSGITYTTTVNALGGVIGDYKFPKKTPIAATDTFWFVEHNADGTISEIVTYGGDNIDICWSRGNPETAVVISLLYRNSADGTYQVARDAFDPDSSRADTNNFTKISSASTGCGLENVHKKTLSFASYSIQPNQDILIALRFRPVYADAQFAFSSGSGLPLQGSRIESVGTTQTGVTRKVVVDNTYTSAPTLFDAAVYSQSSFGY</sequence>
<evidence type="ECO:0000313" key="2">
    <source>
        <dbReference type="Proteomes" id="UP000178759"/>
    </source>
</evidence>
<evidence type="ECO:0000313" key="1">
    <source>
        <dbReference type="EMBL" id="OGG23679.1"/>
    </source>
</evidence>
<gene>
    <name evidence="1" type="ORF">A3A79_00525</name>
</gene>
<dbReference type="AlphaFoldDB" id="A0A1F6AG04"/>
<accession>A0A1F6AG04</accession>
<reference evidence="1 2" key="1">
    <citation type="journal article" date="2016" name="Nat. Commun.">
        <title>Thousands of microbial genomes shed light on interconnected biogeochemical processes in an aquifer system.</title>
        <authorList>
            <person name="Anantharaman K."/>
            <person name="Brown C.T."/>
            <person name="Hug L.A."/>
            <person name="Sharon I."/>
            <person name="Castelle C.J."/>
            <person name="Probst A.J."/>
            <person name="Thomas B.C."/>
            <person name="Singh A."/>
            <person name="Wilkins M.J."/>
            <person name="Karaoz U."/>
            <person name="Brodie E.L."/>
            <person name="Williams K.H."/>
            <person name="Hubbard S.S."/>
            <person name="Banfield J.F."/>
        </authorList>
    </citation>
    <scope>NUCLEOTIDE SEQUENCE [LARGE SCALE GENOMIC DNA]</scope>
</reference>
<comment type="caution">
    <text evidence="1">The sequence shown here is derived from an EMBL/GenBank/DDBJ whole genome shotgun (WGS) entry which is preliminary data.</text>
</comment>